<dbReference type="AlphaFoldDB" id="A0AAU8N4C8"/>
<evidence type="ECO:0000256" key="5">
    <source>
        <dbReference type="ARBA" id="ARBA00022898"/>
    </source>
</evidence>
<comment type="catalytic activity">
    <reaction evidence="1 8">
        <text>(S)-4-amino-5-oxopentanoate = 5-aminolevulinate</text>
        <dbReference type="Rhea" id="RHEA:14265"/>
        <dbReference type="ChEBI" id="CHEBI:57501"/>
        <dbReference type="ChEBI" id="CHEBI:356416"/>
        <dbReference type="EC" id="5.4.3.8"/>
    </reaction>
</comment>
<comment type="pathway">
    <text evidence="3">Porphyrin-containing compound metabolism; protoporphyrin-IX biosynthesis; 5-aminolevulinate from L-glutamyl-tRNA(Glu): step 2/2.</text>
</comment>
<evidence type="ECO:0000256" key="4">
    <source>
        <dbReference type="ARBA" id="ARBA00008981"/>
    </source>
</evidence>
<dbReference type="InterPro" id="IPR015422">
    <property type="entry name" value="PyrdxlP-dep_Trfase_small"/>
</dbReference>
<comment type="cofactor">
    <cofactor evidence="2 8">
        <name>pyridoxal 5'-phosphate</name>
        <dbReference type="ChEBI" id="CHEBI:597326"/>
    </cofactor>
</comment>
<sequence>MPDTTANSASTAASAGTAASPTSAALFEAARAVIPGGVDSPVRAFGSVGGAPRFIASARGARVRDAEGRGLVDLVGSWGPALLGHAHPEVVAAVQEAAARGLSFGAPTESETILAGLVRERVPAAERVRLVSTGTEATMTAIRLARGATGRDVVVKFAGCYHGHSDGLLAAAGSGVATGGLPGSAGVPAGITALTIVLPYNDIAALQECFAERGSEIAAVIVEPAPANMGIVPPEPGFNEEIRRLTAANGALMIADEVLTGFRVGPAGFWGLEAIDGWSTDLPYGGAGAAPSWPGADWRERAAWVPDLLTFGKVIGGGMPLAAVGGRADVMDLLAPIGPVYQAGTLSGNPLATAAGIATLRLADDAVYASVASASARIQAVVSEALTAEGVAHRVQRSGSLFSIMLGADAAERGVRDFGQARAQEAHRFPPFFHAFLDAGVALPPSVFEAWFVSAAHGAPEIEAVAAAAPAAARAAASARLGRGQ</sequence>
<dbReference type="CDD" id="cd00610">
    <property type="entry name" value="OAT_like"/>
    <property type="match status" value="1"/>
</dbReference>
<reference evidence="9" key="1">
    <citation type="submission" date="2024-05" db="EMBL/GenBank/DDBJ databases">
        <title>Draft genome assemblies of 36 bacteria isolated from hibernating arctic ground squirrels.</title>
        <authorList>
            <person name="McKee H."/>
            <person name="Mullen L."/>
            <person name="Drown D.M."/>
            <person name="Duddleston K.N."/>
        </authorList>
    </citation>
    <scope>NUCLEOTIDE SEQUENCE</scope>
    <source>
        <strain evidence="9">AR004</strain>
    </source>
</reference>
<keyword evidence="7 8" id="KW-0627">Porphyrin biosynthesis</keyword>
<keyword evidence="5 8" id="KW-0663">Pyridoxal phosphate</keyword>
<dbReference type="InterPro" id="IPR015424">
    <property type="entry name" value="PyrdxlP-dep_Trfase"/>
</dbReference>
<dbReference type="GO" id="GO:0005737">
    <property type="term" value="C:cytoplasm"/>
    <property type="evidence" value="ECO:0007669"/>
    <property type="project" value="UniProtKB-SubCell"/>
</dbReference>
<evidence type="ECO:0000256" key="6">
    <source>
        <dbReference type="ARBA" id="ARBA00023235"/>
    </source>
</evidence>
<accession>A0AAU8N4C8</accession>
<proteinExistence type="inferred from homology"/>
<comment type="similarity">
    <text evidence="4 8">Belongs to the class-III pyridoxal-phosphate-dependent aminotransferase family. HemL subfamily.</text>
</comment>
<comment type="subcellular location">
    <subcellularLocation>
        <location evidence="8">Cytoplasm</location>
    </subcellularLocation>
</comment>
<dbReference type="Gene3D" id="3.40.640.10">
    <property type="entry name" value="Type I PLP-dependent aspartate aminotransferase-like (Major domain)"/>
    <property type="match status" value="1"/>
</dbReference>
<dbReference type="NCBIfam" id="NF000818">
    <property type="entry name" value="PRK00062.1"/>
    <property type="match status" value="1"/>
</dbReference>
<evidence type="ECO:0000313" key="9">
    <source>
        <dbReference type="EMBL" id="XCP82552.1"/>
    </source>
</evidence>
<dbReference type="Gene3D" id="3.90.1150.10">
    <property type="entry name" value="Aspartate Aminotransferase, domain 1"/>
    <property type="match status" value="1"/>
</dbReference>
<dbReference type="HAMAP" id="MF_00375">
    <property type="entry name" value="HemL_aminotrans_3"/>
    <property type="match status" value="1"/>
</dbReference>
<feature type="modified residue" description="N6-(pyridoxal phosphate)lysine" evidence="8">
    <location>
        <position position="313"/>
    </location>
</feature>
<name>A0AAU8N4C8_9ACTO</name>
<evidence type="ECO:0000256" key="2">
    <source>
        <dbReference type="ARBA" id="ARBA00001933"/>
    </source>
</evidence>
<evidence type="ECO:0000256" key="3">
    <source>
        <dbReference type="ARBA" id="ARBA00004819"/>
    </source>
</evidence>
<dbReference type="EC" id="5.4.3.8" evidence="8"/>
<dbReference type="InterPro" id="IPR005814">
    <property type="entry name" value="Aminotrans_3"/>
</dbReference>
<evidence type="ECO:0000256" key="8">
    <source>
        <dbReference type="HAMAP-Rule" id="MF_00375"/>
    </source>
</evidence>
<keyword evidence="8" id="KW-0963">Cytoplasm</keyword>
<dbReference type="GO" id="GO:0042286">
    <property type="term" value="F:glutamate-1-semialdehyde 2,1-aminomutase activity"/>
    <property type="evidence" value="ECO:0007669"/>
    <property type="project" value="UniProtKB-UniRule"/>
</dbReference>
<dbReference type="EMBL" id="CP159989">
    <property type="protein sequence ID" value="XCP82552.1"/>
    <property type="molecule type" value="Genomic_DNA"/>
</dbReference>
<evidence type="ECO:0000256" key="7">
    <source>
        <dbReference type="ARBA" id="ARBA00023244"/>
    </source>
</evidence>
<dbReference type="InterPro" id="IPR004639">
    <property type="entry name" value="4pyrrol_synth_GluAld_NH2Trfase"/>
</dbReference>
<dbReference type="InterPro" id="IPR015421">
    <property type="entry name" value="PyrdxlP-dep_Trfase_major"/>
</dbReference>
<dbReference type="RefSeq" id="WP_366180792.1">
    <property type="nucleotide sequence ID" value="NZ_CP159989.1"/>
</dbReference>
<dbReference type="PANTHER" id="PTHR43713">
    <property type="entry name" value="GLUTAMATE-1-SEMIALDEHYDE 2,1-AMINOMUTASE"/>
    <property type="match status" value="1"/>
</dbReference>
<comment type="subunit">
    <text evidence="8">Homodimer.</text>
</comment>
<evidence type="ECO:0000256" key="1">
    <source>
        <dbReference type="ARBA" id="ARBA00001579"/>
    </source>
</evidence>
<dbReference type="Pfam" id="PF00202">
    <property type="entry name" value="Aminotran_3"/>
    <property type="match status" value="2"/>
</dbReference>
<dbReference type="GO" id="GO:0030170">
    <property type="term" value="F:pyridoxal phosphate binding"/>
    <property type="evidence" value="ECO:0007669"/>
    <property type="project" value="InterPro"/>
</dbReference>
<organism evidence="9">
    <name type="scientific">Actinomyces timonensis</name>
    <dbReference type="NCBI Taxonomy" id="1288391"/>
    <lineage>
        <taxon>Bacteria</taxon>
        <taxon>Bacillati</taxon>
        <taxon>Actinomycetota</taxon>
        <taxon>Actinomycetes</taxon>
        <taxon>Actinomycetales</taxon>
        <taxon>Actinomycetaceae</taxon>
        <taxon>Actinomyces</taxon>
    </lineage>
</organism>
<dbReference type="GO" id="GO:0008483">
    <property type="term" value="F:transaminase activity"/>
    <property type="evidence" value="ECO:0007669"/>
    <property type="project" value="InterPro"/>
</dbReference>
<gene>
    <name evidence="8" type="primary">hemL</name>
    <name evidence="9" type="ORF">ABXS69_01125</name>
</gene>
<dbReference type="PANTHER" id="PTHR43713:SF3">
    <property type="entry name" value="GLUTAMATE-1-SEMIALDEHYDE 2,1-AMINOMUTASE 1, CHLOROPLASTIC-RELATED"/>
    <property type="match status" value="1"/>
</dbReference>
<dbReference type="SUPFAM" id="SSF53383">
    <property type="entry name" value="PLP-dependent transferases"/>
    <property type="match status" value="1"/>
</dbReference>
<protein>
    <recommendedName>
        <fullName evidence="8">Glutamate-1-semialdehyde 2,1-aminomutase</fullName>
        <shortName evidence="8">GSA</shortName>
        <ecNumber evidence="8">5.4.3.8</ecNumber>
    </recommendedName>
    <alternativeName>
        <fullName evidence="8">Glutamate-1-semialdehyde aminotransferase</fullName>
        <shortName evidence="8">GSA-AT</shortName>
    </alternativeName>
</protein>
<dbReference type="GO" id="GO:0006782">
    <property type="term" value="P:protoporphyrinogen IX biosynthetic process"/>
    <property type="evidence" value="ECO:0007669"/>
    <property type="project" value="UniProtKB-UniRule"/>
</dbReference>
<keyword evidence="6 8" id="KW-0413">Isomerase</keyword>